<protein>
    <submittedName>
        <fullName evidence="1">Bacteriophage T4, Gp19, tail tube</fullName>
    </submittedName>
</protein>
<name>A0A6J5N337_9CAUD</name>
<dbReference type="GO" id="GO:0005198">
    <property type="term" value="F:structural molecule activity"/>
    <property type="evidence" value="ECO:0007669"/>
    <property type="project" value="InterPro"/>
</dbReference>
<accession>A0A6J5N337</accession>
<gene>
    <name evidence="1" type="ORF">UFOVP621_29</name>
</gene>
<sequence length="214" mass="23074">MAGPIINPQATLATDPIRNFRFLVQFLPHDAGTFKTDTASGKQRIMGFTNVSGFGVSIDPIAYREGGYNTTMHYMPGQASFQPISFTRGQTLGSRSNHNWMRSLFAVIGATNYSNQTTVGKPGADFRCNIDVSVLSHPNPAQATGATGTQATSAWSLHTSMRFRIYNAWISSLVYGDLSAGGSGIMVEGMTVVHEGFDVTYADNFSTSAAAFNY</sequence>
<organism evidence="1">
    <name type="scientific">uncultured Caudovirales phage</name>
    <dbReference type="NCBI Taxonomy" id="2100421"/>
    <lineage>
        <taxon>Viruses</taxon>
        <taxon>Duplodnaviria</taxon>
        <taxon>Heunggongvirae</taxon>
        <taxon>Uroviricota</taxon>
        <taxon>Caudoviricetes</taxon>
        <taxon>Peduoviridae</taxon>
        <taxon>Maltschvirus</taxon>
        <taxon>Maltschvirus maltsch</taxon>
    </lineage>
</organism>
<proteinExistence type="predicted"/>
<evidence type="ECO:0000313" key="1">
    <source>
        <dbReference type="EMBL" id="CAB4152807.1"/>
    </source>
</evidence>
<reference evidence="1" key="1">
    <citation type="submission" date="2020-04" db="EMBL/GenBank/DDBJ databases">
        <authorList>
            <person name="Chiriac C."/>
            <person name="Salcher M."/>
            <person name="Ghai R."/>
            <person name="Kavagutti S V."/>
        </authorList>
    </citation>
    <scope>NUCLEOTIDE SEQUENCE</scope>
</reference>
<dbReference type="EMBL" id="LR796586">
    <property type="protein sequence ID" value="CAB4152807.1"/>
    <property type="molecule type" value="Genomic_DNA"/>
</dbReference>
<dbReference type="Pfam" id="PF06841">
    <property type="entry name" value="Phage_T4_gp19"/>
    <property type="match status" value="1"/>
</dbReference>
<dbReference type="InterPro" id="IPR010667">
    <property type="entry name" value="Phage_T4_Gp19"/>
</dbReference>